<organism evidence="3 4">
    <name type="scientific">Azohydromonas lata</name>
    <dbReference type="NCBI Taxonomy" id="45677"/>
    <lineage>
        <taxon>Bacteria</taxon>
        <taxon>Pseudomonadati</taxon>
        <taxon>Pseudomonadota</taxon>
        <taxon>Betaproteobacteria</taxon>
        <taxon>Burkholderiales</taxon>
        <taxon>Sphaerotilaceae</taxon>
        <taxon>Azohydromonas</taxon>
    </lineage>
</organism>
<dbReference type="PANTHER" id="PTHR13847">
    <property type="entry name" value="SARCOSINE DEHYDROGENASE-RELATED"/>
    <property type="match status" value="1"/>
</dbReference>
<dbReference type="InterPro" id="IPR036188">
    <property type="entry name" value="FAD/NAD-bd_sf"/>
</dbReference>
<proteinExistence type="predicted"/>
<dbReference type="RefSeq" id="WP_322466720.1">
    <property type="nucleotide sequence ID" value="NZ_JAXOJX010000033.1"/>
</dbReference>
<dbReference type="InterPro" id="IPR006076">
    <property type="entry name" value="FAD-dep_OxRdtase"/>
</dbReference>
<dbReference type="Proteomes" id="UP001293718">
    <property type="component" value="Unassembled WGS sequence"/>
</dbReference>
<dbReference type="EC" id="1.-.-.-" evidence="3"/>
<comment type="caution">
    <text evidence="3">The sequence shown here is derived from an EMBL/GenBank/DDBJ whole genome shotgun (WGS) entry which is preliminary data.</text>
</comment>
<evidence type="ECO:0000313" key="3">
    <source>
        <dbReference type="EMBL" id="MDZ5458712.1"/>
    </source>
</evidence>
<dbReference type="Gene3D" id="3.50.50.60">
    <property type="entry name" value="FAD/NAD(P)-binding domain"/>
    <property type="match status" value="1"/>
</dbReference>
<sequence length="429" mass="45336">MPVSALEQLLRAPAGWALRADAAVPAPVPPKLPPRCELAVVGAGLTGLAAALTAAQAGCSVVLLESHRVGSGATGRNSGFVIPITARIGPGQLRQWLGAQAPAFTAALGTAAAALLAEPGANAARKGWMQLFLEPPSSEQQALAQAWADLGVRARLLQACDVQALAGTSHYQGGMLLEDGGQIDPLALARALADRCRALGVVVAEHCPVTEVRPGEGDAWQTLHTPAGTVQARRVLMAGNAYSHEALRPAARHSVPLELVLGQFDLAPAALREILPADIPFSDNCRDMWFFRKTPQGKLMTGWFALNRHASASSHAEHLRQRIQTVFGVKPAPSEDIWGGRVGLTPDGLPRLFAQGAGVWAWSGCNGRGLALSYMVGQTLARQLICGAPELLPPVHKPLHGRVFVQWLAQAAIAGDRWRRARVSIPIVD</sequence>
<dbReference type="Gene3D" id="3.30.9.10">
    <property type="entry name" value="D-Amino Acid Oxidase, subunit A, domain 2"/>
    <property type="match status" value="1"/>
</dbReference>
<dbReference type="EMBL" id="JAXOJX010000033">
    <property type="protein sequence ID" value="MDZ5458712.1"/>
    <property type="molecule type" value="Genomic_DNA"/>
</dbReference>
<dbReference type="GO" id="GO:0016491">
    <property type="term" value="F:oxidoreductase activity"/>
    <property type="evidence" value="ECO:0007669"/>
    <property type="project" value="UniProtKB-KW"/>
</dbReference>
<protein>
    <submittedName>
        <fullName evidence="3">FAD-dependent oxidoreductase</fullName>
        <ecNumber evidence="3">1.-.-.-</ecNumber>
    </submittedName>
</protein>
<name>A0ABU5IHS1_9BURK</name>
<accession>A0ABU5IHS1</accession>
<evidence type="ECO:0000259" key="2">
    <source>
        <dbReference type="Pfam" id="PF01266"/>
    </source>
</evidence>
<reference evidence="3 4" key="1">
    <citation type="submission" date="2023-11" db="EMBL/GenBank/DDBJ databases">
        <title>Draft genome of Azohydromonas lata strain H1 (DSM1123), a polyhydroxyalkanoate producer.</title>
        <authorList>
            <person name="Traversa D."/>
            <person name="D'Addabbo P."/>
            <person name="Pazzani C."/>
            <person name="Manzari C."/>
            <person name="Chiara M."/>
            <person name="Scrascia M."/>
        </authorList>
    </citation>
    <scope>NUCLEOTIDE SEQUENCE [LARGE SCALE GENOMIC DNA]</scope>
    <source>
        <strain evidence="3 4">H1</strain>
    </source>
</reference>
<keyword evidence="1 3" id="KW-0560">Oxidoreductase</keyword>
<dbReference type="PANTHER" id="PTHR13847:SF281">
    <property type="entry name" value="FAD DEPENDENT OXIDOREDUCTASE DOMAIN-CONTAINING PROTEIN"/>
    <property type="match status" value="1"/>
</dbReference>
<dbReference type="Pfam" id="PF01266">
    <property type="entry name" value="DAO"/>
    <property type="match status" value="1"/>
</dbReference>
<gene>
    <name evidence="3" type="ORF">SM757_19210</name>
</gene>
<dbReference type="SUPFAM" id="SSF51905">
    <property type="entry name" value="FAD/NAD(P)-binding domain"/>
    <property type="match status" value="1"/>
</dbReference>
<feature type="domain" description="FAD dependent oxidoreductase" evidence="2">
    <location>
        <begin position="38"/>
        <end position="382"/>
    </location>
</feature>
<evidence type="ECO:0000313" key="4">
    <source>
        <dbReference type="Proteomes" id="UP001293718"/>
    </source>
</evidence>
<evidence type="ECO:0000256" key="1">
    <source>
        <dbReference type="ARBA" id="ARBA00023002"/>
    </source>
</evidence>
<keyword evidence="4" id="KW-1185">Reference proteome</keyword>